<organism evidence="1 2">
    <name type="scientific">Mycena belliarum</name>
    <dbReference type="NCBI Taxonomy" id="1033014"/>
    <lineage>
        <taxon>Eukaryota</taxon>
        <taxon>Fungi</taxon>
        <taxon>Dikarya</taxon>
        <taxon>Basidiomycota</taxon>
        <taxon>Agaricomycotina</taxon>
        <taxon>Agaricomycetes</taxon>
        <taxon>Agaricomycetidae</taxon>
        <taxon>Agaricales</taxon>
        <taxon>Marasmiineae</taxon>
        <taxon>Mycenaceae</taxon>
        <taxon>Mycena</taxon>
    </lineage>
</organism>
<accession>A0AAD6XHH1</accession>
<gene>
    <name evidence="1" type="ORF">B0H15DRAFT_516392</name>
</gene>
<dbReference type="Proteomes" id="UP001222325">
    <property type="component" value="Unassembled WGS sequence"/>
</dbReference>
<proteinExistence type="predicted"/>
<keyword evidence="2" id="KW-1185">Reference proteome</keyword>
<name>A0AAD6XHH1_9AGAR</name>
<dbReference type="EMBL" id="JARJCN010000060">
    <property type="protein sequence ID" value="KAJ7079388.1"/>
    <property type="molecule type" value="Genomic_DNA"/>
</dbReference>
<evidence type="ECO:0000313" key="2">
    <source>
        <dbReference type="Proteomes" id="UP001222325"/>
    </source>
</evidence>
<dbReference type="AlphaFoldDB" id="A0AAD6XHH1"/>
<comment type="caution">
    <text evidence="1">The sequence shown here is derived from an EMBL/GenBank/DDBJ whole genome shotgun (WGS) entry which is preliminary data.</text>
</comment>
<evidence type="ECO:0000313" key="1">
    <source>
        <dbReference type="EMBL" id="KAJ7079388.1"/>
    </source>
</evidence>
<reference evidence="1" key="1">
    <citation type="submission" date="2023-03" db="EMBL/GenBank/DDBJ databases">
        <title>Massive genome expansion in bonnet fungi (Mycena s.s.) driven by repeated elements and novel gene families across ecological guilds.</title>
        <authorList>
            <consortium name="Lawrence Berkeley National Laboratory"/>
            <person name="Harder C.B."/>
            <person name="Miyauchi S."/>
            <person name="Viragh M."/>
            <person name="Kuo A."/>
            <person name="Thoen E."/>
            <person name="Andreopoulos B."/>
            <person name="Lu D."/>
            <person name="Skrede I."/>
            <person name="Drula E."/>
            <person name="Henrissat B."/>
            <person name="Morin E."/>
            <person name="Kohler A."/>
            <person name="Barry K."/>
            <person name="LaButti K."/>
            <person name="Morin E."/>
            <person name="Salamov A."/>
            <person name="Lipzen A."/>
            <person name="Mereny Z."/>
            <person name="Hegedus B."/>
            <person name="Baldrian P."/>
            <person name="Stursova M."/>
            <person name="Weitz H."/>
            <person name="Taylor A."/>
            <person name="Grigoriev I.V."/>
            <person name="Nagy L.G."/>
            <person name="Martin F."/>
            <person name="Kauserud H."/>
        </authorList>
    </citation>
    <scope>NUCLEOTIDE SEQUENCE</scope>
    <source>
        <strain evidence="1">CBHHK173m</strain>
    </source>
</reference>
<sequence length="95" mass="10506">MYQYLLCILVARTSAPNVNMNLGHINGHNVHTVLAFPASLGWLATGSSAYQIGELNVKAIYGNSERDPGPFRAGRYRTHAYIRTLLSNRAALLLY</sequence>
<protein>
    <submittedName>
        <fullName evidence="1">Uncharacterized protein</fullName>
    </submittedName>
</protein>